<evidence type="ECO:0000313" key="1">
    <source>
        <dbReference type="EMBL" id="KAJ1189492.1"/>
    </source>
</evidence>
<proteinExistence type="predicted"/>
<dbReference type="PANTHER" id="PTHR37984">
    <property type="entry name" value="PROTEIN CBG26694"/>
    <property type="match status" value="1"/>
</dbReference>
<organism evidence="1 2">
    <name type="scientific">Pleurodeles waltl</name>
    <name type="common">Iberian ribbed newt</name>
    <dbReference type="NCBI Taxonomy" id="8319"/>
    <lineage>
        <taxon>Eukaryota</taxon>
        <taxon>Metazoa</taxon>
        <taxon>Chordata</taxon>
        <taxon>Craniata</taxon>
        <taxon>Vertebrata</taxon>
        <taxon>Euteleostomi</taxon>
        <taxon>Amphibia</taxon>
        <taxon>Batrachia</taxon>
        <taxon>Caudata</taxon>
        <taxon>Salamandroidea</taxon>
        <taxon>Salamandridae</taxon>
        <taxon>Pleurodelinae</taxon>
        <taxon>Pleurodeles</taxon>
    </lineage>
</organism>
<protein>
    <submittedName>
        <fullName evidence="1">Uncharacterized protein</fullName>
    </submittedName>
</protein>
<comment type="caution">
    <text evidence="1">The sequence shown here is derived from an EMBL/GenBank/DDBJ whole genome shotgun (WGS) entry which is preliminary data.</text>
</comment>
<dbReference type="AlphaFoldDB" id="A0AAV7UL09"/>
<keyword evidence="2" id="KW-1185">Reference proteome</keyword>
<name>A0AAV7UL09_PLEWA</name>
<dbReference type="EMBL" id="JANPWB010000005">
    <property type="protein sequence ID" value="KAJ1189492.1"/>
    <property type="molecule type" value="Genomic_DNA"/>
</dbReference>
<dbReference type="PANTHER" id="PTHR37984:SF5">
    <property type="entry name" value="PROTEIN NYNRIN-LIKE"/>
    <property type="match status" value="1"/>
</dbReference>
<sequence length="138" mass="15209">MRADMRVELEKLVNDGVIEEVEGTDWLAPVVIARKSSTEGSDAVSGRNTKLIVVLQEFNFIVDYTPGIKNKVADTLSRLVESVEGDNEGDIENEEDSVGEDVCAIEGSAVSEDKWRKATLEDEVLQTVFEMLKFGVSL</sequence>
<reference evidence="1" key="1">
    <citation type="journal article" date="2022" name="bioRxiv">
        <title>Sequencing and chromosome-scale assembly of the giantPleurodeles waltlgenome.</title>
        <authorList>
            <person name="Brown T."/>
            <person name="Elewa A."/>
            <person name="Iarovenko S."/>
            <person name="Subramanian E."/>
            <person name="Araus A.J."/>
            <person name="Petzold A."/>
            <person name="Susuki M."/>
            <person name="Suzuki K.-i.T."/>
            <person name="Hayashi T."/>
            <person name="Toyoda A."/>
            <person name="Oliveira C."/>
            <person name="Osipova E."/>
            <person name="Leigh N.D."/>
            <person name="Simon A."/>
            <person name="Yun M.H."/>
        </authorList>
    </citation>
    <scope>NUCLEOTIDE SEQUENCE</scope>
    <source>
        <strain evidence="1">20211129_DDA</strain>
        <tissue evidence="1">Liver</tissue>
    </source>
</reference>
<accession>A0AAV7UL09</accession>
<dbReference type="Proteomes" id="UP001066276">
    <property type="component" value="Chromosome 3_1"/>
</dbReference>
<evidence type="ECO:0000313" key="2">
    <source>
        <dbReference type="Proteomes" id="UP001066276"/>
    </source>
</evidence>
<gene>
    <name evidence="1" type="ORF">NDU88_006237</name>
</gene>
<dbReference type="InterPro" id="IPR050951">
    <property type="entry name" value="Retrovirus_Pol_polyprotein"/>
</dbReference>